<evidence type="ECO:0000256" key="8">
    <source>
        <dbReference type="ARBA" id="ARBA00022801"/>
    </source>
</evidence>
<evidence type="ECO:0000256" key="3">
    <source>
        <dbReference type="ARBA" id="ARBA00012030"/>
    </source>
</evidence>
<dbReference type="EC" id="3.2.2.27" evidence="3"/>
<keyword evidence="7" id="KW-0227">DNA damage</keyword>
<dbReference type="GO" id="GO:0006281">
    <property type="term" value="P:DNA repair"/>
    <property type="evidence" value="ECO:0007669"/>
    <property type="project" value="UniProtKB-KW"/>
</dbReference>
<dbReference type="Gene3D" id="3.40.470.10">
    <property type="entry name" value="Uracil-DNA glycosylase-like domain"/>
    <property type="match status" value="1"/>
</dbReference>
<evidence type="ECO:0000256" key="10">
    <source>
        <dbReference type="ARBA" id="ARBA00023014"/>
    </source>
</evidence>
<keyword evidence="8" id="KW-0378">Hydrolase</keyword>
<evidence type="ECO:0000256" key="4">
    <source>
        <dbReference type="ARBA" id="ARBA00019403"/>
    </source>
</evidence>
<dbReference type="PANTHER" id="PTHR33693">
    <property type="entry name" value="TYPE-5 URACIL-DNA GLYCOSYLASE"/>
    <property type="match status" value="1"/>
</dbReference>
<dbReference type="AlphaFoldDB" id="A0A246JCY9"/>
<evidence type="ECO:0000259" key="12">
    <source>
        <dbReference type="SMART" id="SM00986"/>
    </source>
</evidence>
<dbReference type="GO" id="GO:0046872">
    <property type="term" value="F:metal ion binding"/>
    <property type="evidence" value="ECO:0007669"/>
    <property type="project" value="UniProtKB-KW"/>
</dbReference>
<keyword evidence="9" id="KW-0408">Iron</keyword>
<name>A0A246JCY9_9BURK</name>
<dbReference type="RefSeq" id="WP_088385451.1">
    <property type="nucleotide sequence ID" value="NZ_NIOF01000005.1"/>
</dbReference>
<accession>A0A246JCY9</accession>
<evidence type="ECO:0000256" key="5">
    <source>
        <dbReference type="ARBA" id="ARBA00022485"/>
    </source>
</evidence>
<dbReference type="Pfam" id="PF03167">
    <property type="entry name" value="UDG"/>
    <property type="match status" value="1"/>
</dbReference>
<dbReference type="InterPro" id="IPR005122">
    <property type="entry name" value="Uracil-DNA_glycosylase-like"/>
</dbReference>
<evidence type="ECO:0000256" key="2">
    <source>
        <dbReference type="ARBA" id="ARBA00006521"/>
    </source>
</evidence>
<evidence type="ECO:0000256" key="1">
    <source>
        <dbReference type="ARBA" id="ARBA00001400"/>
    </source>
</evidence>
<comment type="caution">
    <text evidence="13">The sequence shown here is derived from an EMBL/GenBank/DDBJ whole genome shotgun (WGS) entry which is preliminary data.</text>
</comment>
<organism evidence="13 14">
    <name type="scientific">Roseateles aquatilis</name>
    <dbReference type="NCBI Taxonomy" id="431061"/>
    <lineage>
        <taxon>Bacteria</taxon>
        <taxon>Pseudomonadati</taxon>
        <taxon>Pseudomonadota</taxon>
        <taxon>Betaproteobacteria</taxon>
        <taxon>Burkholderiales</taxon>
        <taxon>Sphaerotilaceae</taxon>
        <taxon>Roseateles</taxon>
    </lineage>
</organism>
<keyword evidence="14" id="KW-1185">Reference proteome</keyword>
<evidence type="ECO:0000256" key="7">
    <source>
        <dbReference type="ARBA" id="ARBA00022763"/>
    </source>
</evidence>
<evidence type="ECO:0000256" key="9">
    <source>
        <dbReference type="ARBA" id="ARBA00023004"/>
    </source>
</evidence>
<feature type="domain" description="Uracil-DNA glycosylase-like" evidence="12">
    <location>
        <begin position="152"/>
        <end position="304"/>
    </location>
</feature>
<dbReference type="PANTHER" id="PTHR33693:SF1">
    <property type="entry name" value="TYPE-4 URACIL-DNA GLYCOSYLASE"/>
    <property type="match status" value="1"/>
</dbReference>
<dbReference type="SMART" id="SM00986">
    <property type="entry name" value="UDG"/>
    <property type="match status" value="1"/>
</dbReference>
<comment type="catalytic activity">
    <reaction evidence="1">
        <text>Hydrolyzes single-stranded DNA or mismatched double-stranded DNA and polynucleotides, releasing free uracil.</text>
        <dbReference type="EC" id="3.2.2.27"/>
    </reaction>
</comment>
<keyword evidence="6" id="KW-0479">Metal-binding</keyword>
<comment type="similarity">
    <text evidence="2">Belongs to the uracil-DNA glycosylase (UDG) superfamily. Type 4 (UDGa) family.</text>
</comment>
<dbReference type="Proteomes" id="UP000197468">
    <property type="component" value="Unassembled WGS sequence"/>
</dbReference>
<proteinExistence type="inferred from homology"/>
<sequence>MSTLSPWTDRQRAMLDAMGLKLWTPPASAEAAASVPTPSRAAASVAAVAVTPSPVAAPVVAARAMPAESDVAVAEPPAPRRVAEVLSKALPAGAPAIVPTPDASTARAEAAPGLGRSITREAIAALDWPALRDEVAQCRACTLCESRKNTVFGVGNERAHWMVVGEAPGEQEDLQGEPFVGAAGKLLDSMLRAIGLSRGEGPPERQVYIANTLKCRPPRNRNPEPTELAQCEPFLQRQIALIQPRIILAMGRFAVQQLLRSQEPVGRLRGRVHQYQGVPLVVTYHPAYLLRNLPDKARAWEDLCLAMKTLDEQPGQAG</sequence>
<protein>
    <recommendedName>
        <fullName evidence="4">Type-4 uracil-DNA glycosylase</fullName>
        <ecNumber evidence="3">3.2.2.27</ecNumber>
    </recommendedName>
</protein>
<dbReference type="EMBL" id="NIOF01000005">
    <property type="protein sequence ID" value="OWQ90430.1"/>
    <property type="molecule type" value="Genomic_DNA"/>
</dbReference>
<keyword evidence="10" id="KW-0411">Iron-sulfur</keyword>
<reference evidence="13 14" key="1">
    <citation type="journal article" date="2008" name="Int. J. Syst. Evol. Microbiol.">
        <title>Description of Roseateles aquatilis sp. nov. and Roseateles terrae sp. nov., in the class Betaproteobacteria, and emended description of the genus Roseateles.</title>
        <authorList>
            <person name="Gomila M."/>
            <person name="Bowien B."/>
            <person name="Falsen E."/>
            <person name="Moore E.R."/>
            <person name="Lalucat J."/>
        </authorList>
    </citation>
    <scope>NUCLEOTIDE SEQUENCE [LARGE SCALE GENOMIC DNA]</scope>
    <source>
        <strain evidence="13 14">CCUG 48205</strain>
    </source>
</reference>
<dbReference type="GO" id="GO:0004844">
    <property type="term" value="F:uracil DNA N-glycosylase activity"/>
    <property type="evidence" value="ECO:0007669"/>
    <property type="project" value="UniProtKB-EC"/>
</dbReference>
<dbReference type="CDD" id="cd10030">
    <property type="entry name" value="UDG-F4_TTUDGA_SPO1dp_like"/>
    <property type="match status" value="1"/>
</dbReference>
<keyword evidence="11" id="KW-0234">DNA repair</keyword>
<dbReference type="OrthoDB" id="5290748at2"/>
<dbReference type="SMART" id="SM00987">
    <property type="entry name" value="UreE_C"/>
    <property type="match status" value="1"/>
</dbReference>
<dbReference type="SUPFAM" id="SSF52141">
    <property type="entry name" value="Uracil-DNA glycosylase-like"/>
    <property type="match status" value="1"/>
</dbReference>
<evidence type="ECO:0000313" key="13">
    <source>
        <dbReference type="EMBL" id="OWQ90430.1"/>
    </source>
</evidence>
<evidence type="ECO:0000256" key="6">
    <source>
        <dbReference type="ARBA" id="ARBA00022723"/>
    </source>
</evidence>
<evidence type="ECO:0000313" key="14">
    <source>
        <dbReference type="Proteomes" id="UP000197468"/>
    </source>
</evidence>
<dbReference type="InterPro" id="IPR005273">
    <property type="entry name" value="Ura-DNA_glyco_family4"/>
</dbReference>
<dbReference type="GO" id="GO:0051539">
    <property type="term" value="F:4 iron, 4 sulfur cluster binding"/>
    <property type="evidence" value="ECO:0007669"/>
    <property type="project" value="UniProtKB-KW"/>
</dbReference>
<keyword evidence="5" id="KW-0004">4Fe-4S</keyword>
<dbReference type="InterPro" id="IPR051536">
    <property type="entry name" value="UDG_Type-4/5"/>
</dbReference>
<evidence type="ECO:0000256" key="11">
    <source>
        <dbReference type="ARBA" id="ARBA00023204"/>
    </source>
</evidence>
<dbReference type="NCBIfam" id="TIGR00758">
    <property type="entry name" value="UDG_fam4"/>
    <property type="match status" value="1"/>
</dbReference>
<dbReference type="InterPro" id="IPR036895">
    <property type="entry name" value="Uracil-DNA_glycosylase-like_sf"/>
</dbReference>
<gene>
    <name evidence="13" type="ORF">CDN99_13855</name>
</gene>